<evidence type="ECO:0000256" key="4">
    <source>
        <dbReference type="ARBA" id="ARBA00023125"/>
    </source>
</evidence>
<dbReference type="SUPFAM" id="SSF46894">
    <property type="entry name" value="C-terminal effector domain of the bipartite response regulators"/>
    <property type="match status" value="1"/>
</dbReference>
<dbReference type="GO" id="GO:0005829">
    <property type="term" value="C:cytosol"/>
    <property type="evidence" value="ECO:0007669"/>
    <property type="project" value="TreeGrafter"/>
</dbReference>
<keyword evidence="2" id="KW-0902">Two-component regulatory system</keyword>
<keyword evidence="11" id="KW-1185">Reference proteome</keyword>
<protein>
    <submittedName>
        <fullName evidence="10">Phosphate regulon transcriptional regulatory protein PhoB</fullName>
    </submittedName>
</protein>
<dbReference type="Pfam" id="PF00072">
    <property type="entry name" value="Response_reg"/>
    <property type="match status" value="1"/>
</dbReference>
<evidence type="ECO:0000256" key="7">
    <source>
        <dbReference type="PROSITE-ProRule" id="PRU01091"/>
    </source>
</evidence>
<dbReference type="Gene3D" id="3.40.50.2300">
    <property type="match status" value="1"/>
</dbReference>
<gene>
    <name evidence="10" type="primary">phoB</name>
    <name evidence="10" type="ORF">UC8_44940</name>
</gene>
<keyword evidence="5" id="KW-0804">Transcription</keyword>
<keyword evidence="4 7" id="KW-0238">DNA-binding</keyword>
<dbReference type="InterPro" id="IPR001789">
    <property type="entry name" value="Sig_transdc_resp-reg_receiver"/>
</dbReference>
<dbReference type="SMART" id="SM00862">
    <property type="entry name" value="Trans_reg_C"/>
    <property type="match status" value="1"/>
</dbReference>
<evidence type="ECO:0000256" key="3">
    <source>
        <dbReference type="ARBA" id="ARBA00023015"/>
    </source>
</evidence>
<dbReference type="OrthoDB" id="272875at2"/>
<dbReference type="PROSITE" id="PS50110">
    <property type="entry name" value="RESPONSE_REGULATORY"/>
    <property type="match status" value="1"/>
</dbReference>
<evidence type="ECO:0000313" key="10">
    <source>
        <dbReference type="EMBL" id="QEG42455.1"/>
    </source>
</evidence>
<dbReference type="GO" id="GO:0000156">
    <property type="term" value="F:phosphorelay response regulator activity"/>
    <property type="evidence" value="ECO:0007669"/>
    <property type="project" value="TreeGrafter"/>
</dbReference>
<feature type="domain" description="Response regulatory" evidence="8">
    <location>
        <begin position="5"/>
        <end position="121"/>
    </location>
</feature>
<organism evidence="10 11">
    <name type="scientific">Roseimaritima ulvae</name>
    <dbReference type="NCBI Taxonomy" id="980254"/>
    <lineage>
        <taxon>Bacteria</taxon>
        <taxon>Pseudomonadati</taxon>
        <taxon>Planctomycetota</taxon>
        <taxon>Planctomycetia</taxon>
        <taxon>Pirellulales</taxon>
        <taxon>Pirellulaceae</taxon>
        <taxon>Roseimaritima</taxon>
    </lineage>
</organism>
<dbReference type="CDD" id="cd00383">
    <property type="entry name" value="trans_reg_C"/>
    <property type="match status" value="1"/>
</dbReference>
<dbReference type="GO" id="GO:0000976">
    <property type="term" value="F:transcription cis-regulatory region binding"/>
    <property type="evidence" value="ECO:0007669"/>
    <property type="project" value="TreeGrafter"/>
</dbReference>
<evidence type="ECO:0000256" key="2">
    <source>
        <dbReference type="ARBA" id="ARBA00023012"/>
    </source>
</evidence>
<feature type="DNA-binding region" description="OmpR/PhoB-type" evidence="7">
    <location>
        <begin position="130"/>
        <end position="226"/>
    </location>
</feature>
<evidence type="ECO:0000259" key="9">
    <source>
        <dbReference type="PROSITE" id="PS51755"/>
    </source>
</evidence>
<dbReference type="Proteomes" id="UP000325286">
    <property type="component" value="Chromosome"/>
</dbReference>
<evidence type="ECO:0000256" key="6">
    <source>
        <dbReference type="PROSITE-ProRule" id="PRU00169"/>
    </source>
</evidence>
<dbReference type="GO" id="GO:0006355">
    <property type="term" value="P:regulation of DNA-templated transcription"/>
    <property type="evidence" value="ECO:0007669"/>
    <property type="project" value="InterPro"/>
</dbReference>
<dbReference type="RefSeq" id="WP_068141033.1">
    <property type="nucleotide sequence ID" value="NZ_CP042914.1"/>
</dbReference>
<proteinExistence type="predicted"/>
<dbReference type="PANTHER" id="PTHR48111:SF4">
    <property type="entry name" value="DNA-BINDING DUAL TRANSCRIPTIONAL REGULATOR OMPR"/>
    <property type="match status" value="1"/>
</dbReference>
<evidence type="ECO:0000256" key="1">
    <source>
        <dbReference type="ARBA" id="ARBA00022553"/>
    </source>
</evidence>
<accession>A0A5B9QYI4</accession>
<dbReference type="InterPro" id="IPR011006">
    <property type="entry name" value="CheY-like_superfamily"/>
</dbReference>
<dbReference type="GO" id="GO:0032993">
    <property type="term" value="C:protein-DNA complex"/>
    <property type="evidence" value="ECO:0007669"/>
    <property type="project" value="TreeGrafter"/>
</dbReference>
<dbReference type="InterPro" id="IPR016032">
    <property type="entry name" value="Sig_transdc_resp-reg_C-effctor"/>
</dbReference>
<dbReference type="InterPro" id="IPR001867">
    <property type="entry name" value="OmpR/PhoB-type_DNA-bd"/>
</dbReference>
<dbReference type="Gene3D" id="1.10.10.10">
    <property type="entry name" value="Winged helix-like DNA-binding domain superfamily/Winged helix DNA-binding domain"/>
    <property type="match status" value="1"/>
</dbReference>
<dbReference type="Pfam" id="PF00486">
    <property type="entry name" value="Trans_reg_C"/>
    <property type="match status" value="1"/>
</dbReference>
<dbReference type="FunFam" id="3.40.50.2300:FF:000001">
    <property type="entry name" value="DNA-binding response regulator PhoB"/>
    <property type="match status" value="1"/>
</dbReference>
<reference evidence="10 11" key="1">
    <citation type="submission" date="2019-08" db="EMBL/GenBank/DDBJ databases">
        <title>Deep-cultivation of Planctomycetes and their phenomic and genomic characterization uncovers novel biology.</title>
        <authorList>
            <person name="Wiegand S."/>
            <person name="Jogler M."/>
            <person name="Boedeker C."/>
            <person name="Pinto D."/>
            <person name="Vollmers J."/>
            <person name="Rivas-Marin E."/>
            <person name="Kohn T."/>
            <person name="Peeters S.H."/>
            <person name="Heuer A."/>
            <person name="Rast P."/>
            <person name="Oberbeckmann S."/>
            <person name="Bunk B."/>
            <person name="Jeske O."/>
            <person name="Meyerdierks A."/>
            <person name="Storesund J.E."/>
            <person name="Kallscheuer N."/>
            <person name="Luecker S."/>
            <person name="Lage O.M."/>
            <person name="Pohl T."/>
            <person name="Merkel B.J."/>
            <person name="Hornburger P."/>
            <person name="Mueller R.-W."/>
            <person name="Bruemmer F."/>
            <person name="Labrenz M."/>
            <person name="Spormann A.M."/>
            <person name="Op den Camp H."/>
            <person name="Overmann J."/>
            <person name="Amann R."/>
            <person name="Jetten M.S.M."/>
            <person name="Mascher T."/>
            <person name="Medema M.H."/>
            <person name="Devos D.P."/>
            <person name="Kaster A.-K."/>
            <person name="Ovreas L."/>
            <person name="Rohde M."/>
            <person name="Galperin M.Y."/>
            <person name="Jogler C."/>
        </authorList>
    </citation>
    <scope>NUCLEOTIDE SEQUENCE [LARGE SCALE GENOMIC DNA]</scope>
    <source>
        <strain evidence="10 11">UC8</strain>
    </source>
</reference>
<evidence type="ECO:0000256" key="5">
    <source>
        <dbReference type="ARBA" id="ARBA00023163"/>
    </source>
</evidence>
<dbReference type="InterPro" id="IPR036388">
    <property type="entry name" value="WH-like_DNA-bd_sf"/>
</dbReference>
<dbReference type="SUPFAM" id="SSF52172">
    <property type="entry name" value="CheY-like"/>
    <property type="match status" value="1"/>
</dbReference>
<dbReference type="KEGG" id="rul:UC8_44940"/>
<feature type="modified residue" description="4-aspartylphosphate" evidence="6">
    <location>
        <position position="54"/>
    </location>
</feature>
<dbReference type="SMART" id="SM00448">
    <property type="entry name" value="REC"/>
    <property type="match status" value="1"/>
</dbReference>
<keyword evidence="1 6" id="KW-0597">Phosphoprotein</keyword>
<sequence length="228" mass="25647">MSKASILIVEDDRSIADVISYNLRQQGYEVFLSSDGEDGIAQAKHHRPDLVILDLMLPVIDGLDVCRTLKADKDTRKIRILMLTAKSEESDQLIGFSLGADDYVTKPFSVKVLLERVKSLCRRDEQEDDDGVIKAQGVVIDPLRHKVTVDDLPLQLTRSEFRLLETLARSPGRVFARSELLDAVLGDGTIVMERTIDVHIRAIRRKLDERADLVETVRGVGYRFCDTA</sequence>
<evidence type="ECO:0000259" key="8">
    <source>
        <dbReference type="PROSITE" id="PS50110"/>
    </source>
</evidence>
<dbReference type="PANTHER" id="PTHR48111">
    <property type="entry name" value="REGULATOR OF RPOS"/>
    <property type="match status" value="1"/>
</dbReference>
<name>A0A5B9QYI4_9BACT</name>
<dbReference type="AlphaFoldDB" id="A0A5B9QYI4"/>
<dbReference type="EMBL" id="CP042914">
    <property type="protein sequence ID" value="QEG42455.1"/>
    <property type="molecule type" value="Genomic_DNA"/>
</dbReference>
<dbReference type="PROSITE" id="PS51755">
    <property type="entry name" value="OMPR_PHOB"/>
    <property type="match status" value="1"/>
</dbReference>
<feature type="domain" description="OmpR/PhoB-type" evidence="9">
    <location>
        <begin position="130"/>
        <end position="226"/>
    </location>
</feature>
<keyword evidence="3" id="KW-0805">Transcription regulation</keyword>
<evidence type="ECO:0000313" key="11">
    <source>
        <dbReference type="Proteomes" id="UP000325286"/>
    </source>
</evidence>
<dbReference type="InterPro" id="IPR039420">
    <property type="entry name" value="WalR-like"/>
</dbReference>